<dbReference type="OMA" id="GSRMEFW"/>
<proteinExistence type="predicted"/>
<dbReference type="EnsemblMetazoa" id="G6546.1">
    <property type="protein sequence ID" value="G6546.1:cds"/>
    <property type="gene ID" value="G6546"/>
</dbReference>
<feature type="compositionally biased region" description="Basic and acidic residues" evidence="1">
    <location>
        <begin position="21"/>
        <end position="30"/>
    </location>
</feature>
<accession>A0A8W8NSJ0</accession>
<reference evidence="2" key="1">
    <citation type="submission" date="2022-08" db="UniProtKB">
        <authorList>
            <consortium name="EnsemblMetazoa"/>
        </authorList>
    </citation>
    <scope>IDENTIFICATION</scope>
    <source>
        <strain evidence="2">05x7-T-G4-1.051#20</strain>
    </source>
</reference>
<feature type="compositionally biased region" description="Basic and acidic residues" evidence="1">
    <location>
        <begin position="39"/>
        <end position="48"/>
    </location>
</feature>
<keyword evidence="3" id="KW-1185">Reference proteome</keyword>
<dbReference type="OrthoDB" id="6151526at2759"/>
<evidence type="ECO:0000256" key="1">
    <source>
        <dbReference type="SAM" id="MobiDB-lite"/>
    </source>
</evidence>
<feature type="region of interest" description="Disordered" evidence="1">
    <location>
        <begin position="1"/>
        <end position="126"/>
    </location>
</feature>
<organism evidence="2 3">
    <name type="scientific">Magallana gigas</name>
    <name type="common">Pacific oyster</name>
    <name type="synonym">Crassostrea gigas</name>
    <dbReference type="NCBI Taxonomy" id="29159"/>
    <lineage>
        <taxon>Eukaryota</taxon>
        <taxon>Metazoa</taxon>
        <taxon>Spiralia</taxon>
        <taxon>Lophotrochozoa</taxon>
        <taxon>Mollusca</taxon>
        <taxon>Bivalvia</taxon>
        <taxon>Autobranchia</taxon>
        <taxon>Pteriomorphia</taxon>
        <taxon>Ostreida</taxon>
        <taxon>Ostreoidea</taxon>
        <taxon>Ostreidae</taxon>
        <taxon>Magallana</taxon>
    </lineage>
</organism>
<dbReference type="AlphaFoldDB" id="A0A8W8NSJ0"/>
<protein>
    <submittedName>
        <fullName evidence="2">Uncharacterized protein</fullName>
    </submittedName>
</protein>
<evidence type="ECO:0000313" key="3">
    <source>
        <dbReference type="Proteomes" id="UP000005408"/>
    </source>
</evidence>
<name>A0A8W8NSJ0_MAGGI</name>
<dbReference type="Proteomes" id="UP000005408">
    <property type="component" value="Unassembled WGS sequence"/>
</dbReference>
<evidence type="ECO:0000313" key="2">
    <source>
        <dbReference type="EnsemblMetazoa" id="G6546.1:cds"/>
    </source>
</evidence>
<sequence>MEDNIYSLRENKNQSRPKTQRPKEWTDHDYALQNSNESSKSESSEKKNLWQKLKSLLGAKRQVQQPTEHTPVVDGRPNSDPSDNWDTILSYRGHRTSTNQPQPMSDVATPTRKARDENSIPKSQSQWQRAFKKISENKKAETKGSPVLAIGDMESDNNGNRPILGGSRMEFWGAEGFRFSPPSASVISEQSTEELWTMSS</sequence>